<gene>
    <name evidence="2" type="ORF">C7384_11511</name>
</gene>
<dbReference type="AlphaFoldDB" id="A0A2U1D3H3"/>
<dbReference type="Proteomes" id="UP000245433">
    <property type="component" value="Unassembled WGS sequence"/>
</dbReference>
<evidence type="ECO:0000313" key="3">
    <source>
        <dbReference type="Proteomes" id="UP000245433"/>
    </source>
</evidence>
<feature type="domain" description="SHOCT" evidence="1">
    <location>
        <begin position="231"/>
        <end position="256"/>
    </location>
</feature>
<dbReference type="InterPro" id="IPR018649">
    <property type="entry name" value="SHOCT"/>
</dbReference>
<evidence type="ECO:0000259" key="1">
    <source>
        <dbReference type="Pfam" id="PF09851"/>
    </source>
</evidence>
<proteinExistence type="predicted"/>
<keyword evidence="3" id="KW-1185">Reference proteome</keyword>
<comment type="caution">
    <text evidence="2">The sequence shown here is derived from an EMBL/GenBank/DDBJ whole genome shotgun (WGS) entry which is preliminary data.</text>
</comment>
<sequence length="258" mass="28613">MPKKCDINGESIGILSPSFRLKDGIICKDCTLKSGYPLLGHENKKDTISRLKNKTVQDIKQTILKINTNKKEIKKNSIYNSAPGRNVFVYFDDVNKIAMFGDFGYYRYSNINSHELYVEVEDRQSTGAVGATVGTLVLPVIGTIIGGLARRGIDKSKFISCGLKITANGNEFTVKTSLDIDKNSKAKKIDSPFSTVNIAIRQAENIDQKLNKIEKVFNDQNPSTISSLDDLTKLKELLDNGIITQSDFDAKKKQILGL</sequence>
<organism evidence="2 3">
    <name type="scientific">Convivina intestini</name>
    <dbReference type="NCBI Taxonomy" id="1505726"/>
    <lineage>
        <taxon>Bacteria</taxon>
        <taxon>Bacillati</taxon>
        <taxon>Bacillota</taxon>
        <taxon>Bacilli</taxon>
        <taxon>Lactobacillales</taxon>
        <taxon>Lactobacillaceae</taxon>
        <taxon>Convivina</taxon>
    </lineage>
</organism>
<dbReference type="Pfam" id="PF09851">
    <property type="entry name" value="SHOCT"/>
    <property type="match status" value="1"/>
</dbReference>
<name>A0A2U1D3H3_9LACO</name>
<evidence type="ECO:0000313" key="2">
    <source>
        <dbReference type="EMBL" id="PVY82208.1"/>
    </source>
</evidence>
<reference evidence="2 3" key="1">
    <citation type="submission" date="2018-04" db="EMBL/GenBank/DDBJ databases">
        <title>Genomic Encyclopedia of Type Strains, Phase IV (KMG-IV): sequencing the most valuable type-strain genomes for metagenomic binning, comparative biology and taxonomic classification.</title>
        <authorList>
            <person name="Goeker M."/>
        </authorList>
    </citation>
    <scope>NUCLEOTIDE SEQUENCE [LARGE SCALE GENOMIC DNA]</scope>
    <source>
        <strain evidence="2 3">DSM 28795</strain>
    </source>
</reference>
<accession>A0A2U1D3H3</accession>
<dbReference type="EMBL" id="QEKT01000015">
    <property type="protein sequence ID" value="PVY82208.1"/>
    <property type="molecule type" value="Genomic_DNA"/>
</dbReference>
<protein>
    <submittedName>
        <fullName evidence="2">Putative oligomerization/nucleic acid binding protein</fullName>
    </submittedName>
</protein>
<dbReference type="RefSeq" id="WP_089940449.1">
    <property type="nucleotide sequence ID" value="NZ_CAKOEX010000019.1"/>
</dbReference>
<dbReference type="OrthoDB" id="3239452at2"/>